<gene>
    <name evidence="1" type="ORF">GCM10009830_24640</name>
</gene>
<protein>
    <submittedName>
        <fullName evidence="1">Uncharacterized protein</fullName>
    </submittedName>
</protein>
<accession>A0ABP4SR22</accession>
<dbReference type="Proteomes" id="UP001499851">
    <property type="component" value="Unassembled WGS sequence"/>
</dbReference>
<name>A0ABP4SR22_9ACTN</name>
<organism evidence="1 2">
    <name type="scientific">Glycomyces endophyticus</name>
    <dbReference type="NCBI Taxonomy" id="480996"/>
    <lineage>
        <taxon>Bacteria</taxon>
        <taxon>Bacillati</taxon>
        <taxon>Actinomycetota</taxon>
        <taxon>Actinomycetes</taxon>
        <taxon>Glycomycetales</taxon>
        <taxon>Glycomycetaceae</taxon>
        <taxon>Glycomyces</taxon>
    </lineage>
</organism>
<reference evidence="2" key="1">
    <citation type="journal article" date="2019" name="Int. J. Syst. Evol. Microbiol.">
        <title>The Global Catalogue of Microorganisms (GCM) 10K type strain sequencing project: providing services to taxonomists for standard genome sequencing and annotation.</title>
        <authorList>
            <consortium name="The Broad Institute Genomics Platform"/>
            <consortium name="The Broad Institute Genome Sequencing Center for Infectious Disease"/>
            <person name="Wu L."/>
            <person name="Ma J."/>
        </authorList>
    </citation>
    <scope>NUCLEOTIDE SEQUENCE [LARGE SCALE GENOMIC DNA]</scope>
    <source>
        <strain evidence="2">JCM 16001</strain>
    </source>
</reference>
<proteinExistence type="predicted"/>
<sequence length="70" mass="7454">MDQARRGDLEQVVPGDAFVRVAGGDVLGQRQLTGDQLRADHRMLGIVGVEPGYLGEQRREVPVGVAVATA</sequence>
<dbReference type="RefSeq" id="WP_344486609.1">
    <property type="nucleotide sequence ID" value="NZ_BAAAQF010000007.1"/>
</dbReference>
<comment type="caution">
    <text evidence="1">The sequence shown here is derived from an EMBL/GenBank/DDBJ whole genome shotgun (WGS) entry which is preliminary data.</text>
</comment>
<keyword evidence="2" id="KW-1185">Reference proteome</keyword>
<evidence type="ECO:0000313" key="2">
    <source>
        <dbReference type="Proteomes" id="UP001499851"/>
    </source>
</evidence>
<dbReference type="EMBL" id="BAAAQF010000007">
    <property type="protein sequence ID" value="GAA1676919.1"/>
    <property type="molecule type" value="Genomic_DNA"/>
</dbReference>
<evidence type="ECO:0000313" key="1">
    <source>
        <dbReference type="EMBL" id="GAA1676919.1"/>
    </source>
</evidence>